<comment type="caution">
    <text evidence="1">The sequence shown here is derived from an EMBL/GenBank/DDBJ whole genome shotgun (WGS) entry which is preliminary data.</text>
</comment>
<sequence length="77" mass="9029">MVLFHQKCWRLSLRTKLKLLRLPLKSESFQLLKDKFGSQQQGQNKRSAEIALEALRMTPTKWPKLHASIDNQPEEDP</sequence>
<organism evidence="1 2">
    <name type="scientific">Portunus trituberculatus</name>
    <name type="common">Swimming crab</name>
    <name type="synonym">Neptunus trituberculatus</name>
    <dbReference type="NCBI Taxonomy" id="210409"/>
    <lineage>
        <taxon>Eukaryota</taxon>
        <taxon>Metazoa</taxon>
        <taxon>Ecdysozoa</taxon>
        <taxon>Arthropoda</taxon>
        <taxon>Crustacea</taxon>
        <taxon>Multicrustacea</taxon>
        <taxon>Malacostraca</taxon>
        <taxon>Eumalacostraca</taxon>
        <taxon>Eucarida</taxon>
        <taxon>Decapoda</taxon>
        <taxon>Pleocyemata</taxon>
        <taxon>Brachyura</taxon>
        <taxon>Eubrachyura</taxon>
        <taxon>Portunoidea</taxon>
        <taxon>Portunidae</taxon>
        <taxon>Portuninae</taxon>
        <taxon>Portunus</taxon>
    </lineage>
</organism>
<proteinExistence type="predicted"/>
<dbReference type="AlphaFoldDB" id="A0A5B7JFH2"/>
<evidence type="ECO:0000313" key="2">
    <source>
        <dbReference type="Proteomes" id="UP000324222"/>
    </source>
</evidence>
<name>A0A5B7JFH2_PORTR</name>
<keyword evidence="2" id="KW-1185">Reference proteome</keyword>
<dbReference type="Proteomes" id="UP000324222">
    <property type="component" value="Unassembled WGS sequence"/>
</dbReference>
<dbReference type="EMBL" id="VSRR010090143">
    <property type="protein sequence ID" value="MPC92107.1"/>
    <property type="molecule type" value="Genomic_DNA"/>
</dbReference>
<protein>
    <submittedName>
        <fullName evidence="1">Uncharacterized protein</fullName>
    </submittedName>
</protein>
<reference evidence="1 2" key="1">
    <citation type="submission" date="2019-05" db="EMBL/GenBank/DDBJ databases">
        <title>Another draft genome of Portunus trituberculatus and its Hox gene families provides insights of decapod evolution.</title>
        <authorList>
            <person name="Jeong J.-H."/>
            <person name="Song I."/>
            <person name="Kim S."/>
            <person name="Choi T."/>
            <person name="Kim D."/>
            <person name="Ryu S."/>
            <person name="Kim W."/>
        </authorList>
    </citation>
    <scope>NUCLEOTIDE SEQUENCE [LARGE SCALE GENOMIC DNA]</scope>
    <source>
        <tissue evidence="1">Muscle</tissue>
    </source>
</reference>
<accession>A0A5B7JFH2</accession>
<evidence type="ECO:0000313" key="1">
    <source>
        <dbReference type="EMBL" id="MPC92107.1"/>
    </source>
</evidence>
<gene>
    <name evidence="1" type="ORF">E2C01_087179</name>
</gene>